<name>A0A5S3PMR4_9FLAO</name>
<keyword evidence="4" id="KW-1185">Reference proteome</keyword>
<dbReference type="RefSeq" id="WP_138658622.1">
    <property type="nucleotide sequence ID" value="NZ_VATY01000003.1"/>
</dbReference>
<dbReference type="OrthoDB" id="7821105at2"/>
<dbReference type="AlphaFoldDB" id="A0A5S3PMR4"/>
<evidence type="ECO:0000259" key="2">
    <source>
        <dbReference type="PROSITE" id="PS50966"/>
    </source>
</evidence>
<dbReference type="Proteomes" id="UP000310314">
    <property type="component" value="Unassembled WGS sequence"/>
</dbReference>
<gene>
    <name evidence="3" type="ORF">FEE95_13910</name>
</gene>
<evidence type="ECO:0000313" key="3">
    <source>
        <dbReference type="EMBL" id="TMM55752.1"/>
    </source>
</evidence>
<dbReference type="GO" id="GO:0008270">
    <property type="term" value="F:zinc ion binding"/>
    <property type="evidence" value="ECO:0007669"/>
    <property type="project" value="UniProtKB-KW"/>
</dbReference>
<evidence type="ECO:0000313" key="4">
    <source>
        <dbReference type="Proteomes" id="UP000310314"/>
    </source>
</evidence>
<dbReference type="PROSITE" id="PS50966">
    <property type="entry name" value="ZF_SWIM"/>
    <property type="match status" value="1"/>
</dbReference>
<keyword evidence="1" id="KW-0862">Zinc</keyword>
<organism evidence="3 4">
    <name type="scientific">Maribacter algarum</name>
    <name type="common">ex Zhang et al. 2020</name>
    <dbReference type="NCBI Taxonomy" id="2578118"/>
    <lineage>
        <taxon>Bacteria</taxon>
        <taxon>Pseudomonadati</taxon>
        <taxon>Bacteroidota</taxon>
        <taxon>Flavobacteriia</taxon>
        <taxon>Flavobacteriales</taxon>
        <taxon>Flavobacteriaceae</taxon>
        <taxon>Maribacter</taxon>
    </lineage>
</organism>
<reference evidence="3 4" key="1">
    <citation type="submission" date="2019-05" db="EMBL/GenBank/DDBJ databases">
        <authorList>
            <person name="Zhang J.-Y."/>
            <person name="Feg X."/>
            <person name="Du Z.-J."/>
        </authorList>
    </citation>
    <scope>NUCLEOTIDE SEQUENCE [LARGE SCALE GENOMIC DNA]</scope>
    <source>
        <strain evidence="3 4">RZ26</strain>
    </source>
</reference>
<accession>A0A5S3PMR4</accession>
<keyword evidence="1" id="KW-0863">Zinc-finger</keyword>
<dbReference type="EMBL" id="VATY01000003">
    <property type="protein sequence ID" value="TMM55752.1"/>
    <property type="molecule type" value="Genomic_DNA"/>
</dbReference>
<feature type="domain" description="SWIM-type" evidence="2">
    <location>
        <begin position="410"/>
        <end position="446"/>
    </location>
</feature>
<proteinExistence type="predicted"/>
<keyword evidence="1" id="KW-0479">Metal-binding</keyword>
<dbReference type="InterPro" id="IPR007527">
    <property type="entry name" value="Znf_SWIM"/>
</dbReference>
<sequence length="448" mass="50531">MASDTLNYQYKTASSLKKENGKESLLLSKFSEVEKGSSPCFFWGTLNQPYELSRCLITLSNIVQSSFNLSPFQLALLKDPIVTAGNEQIRFEGFSHCAGVYARVDVLDSGQDGEFIENGTTNVDFNTPLISELGKIQKNDNLVLSVGQKEVGFHKDGKSTIERKVPLPAKWIKGLTTVQHFFSESEYGLTLNRIQAIQLFKTIPNGKVKTDYFLLKRGNRYSFSPLKSKDAICIGGIHRLRLLNHLIPLINELKIYPHKDLQSVSLIMCFDHVNFTFSVSRDFWRGFSGEGAALEELIEDLPDSLIQAFDNYSYANQEFNPALIALEENIDLSKIEKLSTKLSAMGLLGYDLEKNGFFYRRLPFKLSRILSLNPRLKGAEKLLLEDKVNITSNKENQIEAKVEGSGVHHYVVIKDSMEKCTCTWYSKNQGERGVCKHILAVKKKAKSN</sequence>
<evidence type="ECO:0000256" key="1">
    <source>
        <dbReference type="PROSITE-ProRule" id="PRU00325"/>
    </source>
</evidence>
<comment type="caution">
    <text evidence="3">The sequence shown here is derived from an EMBL/GenBank/DDBJ whole genome shotgun (WGS) entry which is preliminary data.</text>
</comment>
<protein>
    <submittedName>
        <fullName evidence="3">SWIM zinc finger family protein</fullName>
    </submittedName>
</protein>